<protein>
    <submittedName>
        <fullName evidence="2">DUF4251 domain-containing protein</fullName>
    </submittedName>
</protein>
<evidence type="ECO:0000313" key="2">
    <source>
        <dbReference type="EMBL" id="TXD70963.1"/>
    </source>
</evidence>
<organism evidence="2 3">
    <name type="scientific">Aequorivita lipolytica</name>
    <dbReference type="NCBI Taxonomy" id="153267"/>
    <lineage>
        <taxon>Bacteria</taxon>
        <taxon>Pseudomonadati</taxon>
        <taxon>Bacteroidota</taxon>
        <taxon>Flavobacteriia</taxon>
        <taxon>Flavobacteriales</taxon>
        <taxon>Flavobacteriaceae</taxon>
        <taxon>Aequorivita</taxon>
    </lineage>
</organism>
<dbReference type="RefSeq" id="WP_111814046.1">
    <property type="nucleotide sequence ID" value="NZ_CBCRZQ010000001.1"/>
</dbReference>
<feature type="chain" id="PRO_5023040805" evidence="1">
    <location>
        <begin position="22"/>
        <end position="168"/>
    </location>
</feature>
<dbReference type="InterPro" id="IPR025347">
    <property type="entry name" value="DUF4251"/>
</dbReference>
<dbReference type="EMBL" id="VORU01000001">
    <property type="protein sequence ID" value="TXD70963.1"/>
    <property type="molecule type" value="Genomic_DNA"/>
</dbReference>
<dbReference type="Proteomes" id="UP000321945">
    <property type="component" value="Unassembled WGS sequence"/>
</dbReference>
<sequence>MKTTNILSVVLFCFIFGSVNAQDKKVKAQLANKAEQSEIDILLNSKSFEFIANTALPLGQPPRNLVGSNYSVTFSPDLIISNMPFYGRSYSTTMVSGRDKGMRFKDAPEIFTVEKQGKGFEVRAKVKNDNETYTVLLIVSASGYATLSITTNDRQIMDYQGEVVSIRE</sequence>
<gene>
    <name evidence="2" type="ORF">ESV24_02405</name>
</gene>
<proteinExistence type="predicted"/>
<keyword evidence="1" id="KW-0732">Signal</keyword>
<dbReference type="OrthoDB" id="1097715at2"/>
<dbReference type="AlphaFoldDB" id="A0A5C6YVK8"/>
<reference evidence="2 3" key="1">
    <citation type="submission" date="2019-08" db="EMBL/GenBank/DDBJ databases">
        <title>Genome of Aequorivita lipolytica Y10-2 (type strain).</title>
        <authorList>
            <person name="Bowman J.P."/>
        </authorList>
    </citation>
    <scope>NUCLEOTIDE SEQUENCE [LARGE SCALE GENOMIC DNA]</scope>
    <source>
        <strain evidence="2 3">Y10-2</strain>
    </source>
</reference>
<name>A0A5C6YVK8_9FLAO</name>
<comment type="caution">
    <text evidence="2">The sequence shown here is derived from an EMBL/GenBank/DDBJ whole genome shotgun (WGS) entry which is preliminary data.</text>
</comment>
<keyword evidence="3" id="KW-1185">Reference proteome</keyword>
<feature type="signal peptide" evidence="1">
    <location>
        <begin position="1"/>
        <end position="21"/>
    </location>
</feature>
<dbReference type="Gene3D" id="2.40.128.410">
    <property type="match status" value="1"/>
</dbReference>
<accession>A0A5C6YVK8</accession>
<evidence type="ECO:0000313" key="3">
    <source>
        <dbReference type="Proteomes" id="UP000321945"/>
    </source>
</evidence>
<dbReference type="Pfam" id="PF14059">
    <property type="entry name" value="DUF4251"/>
    <property type="match status" value="1"/>
</dbReference>
<evidence type="ECO:0000256" key="1">
    <source>
        <dbReference type="SAM" id="SignalP"/>
    </source>
</evidence>